<dbReference type="PROSITE" id="PS00455">
    <property type="entry name" value="AMP_BINDING"/>
    <property type="match status" value="1"/>
</dbReference>
<evidence type="ECO:0000313" key="7">
    <source>
        <dbReference type="EMBL" id="KAF9747519.1"/>
    </source>
</evidence>
<organism evidence="7 8">
    <name type="scientific">Bionectria ochroleuca</name>
    <name type="common">Gliocladium roseum</name>
    <dbReference type="NCBI Taxonomy" id="29856"/>
    <lineage>
        <taxon>Eukaryota</taxon>
        <taxon>Fungi</taxon>
        <taxon>Dikarya</taxon>
        <taxon>Ascomycota</taxon>
        <taxon>Pezizomycotina</taxon>
        <taxon>Sordariomycetes</taxon>
        <taxon>Hypocreomycetidae</taxon>
        <taxon>Hypocreales</taxon>
        <taxon>Bionectriaceae</taxon>
        <taxon>Clonostachys</taxon>
    </lineage>
</organism>
<evidence type="ECO:0000256" key="5">
    <source>
        <dbReference type="SAM" id="MobiDB-lite"/>
    </source>
</evidence>
<dbReference type="GO" id="GO:0031177">
    <property type="term" value="F:phosphopantetheine binding"/>
    <property type="evidence" value="ECO:0007669"/>
    <property type="project" value="TreeGrafter"/>
</dbReference>
<evidence type="ECO:0000256" key="4">
    <source>
        <dbReference type="ARBA" id="ARBA00029454"/>
    </source>
</evidence>
<sequence>MIQGPMVARGYIGVEEELCAAWLDDVSWLPGDMPTKAYLTGDLVRRLGDGNFEYLGRKDTQIKLHGQRVELGEVESHLEESLPSGMSCVVDAISDKEAGTNTLVALMWSTESVSSNTQLQLTEDITEETRTLVSQLDSSLKLILPGYMVPSMYFIFDGVPERKISGKIDRRKLCSIAQGASAKERLRFSPASHGYEAPVTDLEFKIRNIWAQLLRIEANEIGRHDSFLSIGGDSISAIRLVTVARENGLALDVKTIFEDPRLSAVAAACRPAANTLSKNPDPFSLLDQNETPALMERVKAQAKITDREQIEDIFPCTPLQSGLMALSVKQPGSYIAKRAFKMRKNIDLTAFKKAWEGTADICSCLRTRIVDVEGTSFQAVIRDDVHIETLPNKASLEILHKTSSTVSMTYGSKLNRFCLGEDESGTNYFFWVSHHGVFDGWSVSIIMRILRQLYENVPIPTLRSYPAFIAYTMQSTQSSAKSFWEQRLQGANRTRFPPTSSGSTGKGKNTSRNFSKTLSLTKSKSSSITQATLLRAAWAVLLATYSETDDVTFGITVSGRNAPIDGIEDIAGPMIATSPVRIQLDSNKSIEKFLQEVQTQANETIPYEQFGLQNISKIGPAHKEVCDFSSLIVMQPGNKVGLMTSESDDLLTMAELERGVAEQTLQDYFNYPIVMQGMMIGDQIHLAFTYNNESLKEVQVEALAYQLEQILGELSQHSRHKSIKDIRLSSPWDVETALRRNPIPEAVHLCAHHIIERHARESPDSPAVHAWDGDLTYNELNNMANRFASHLIKKYAVQVGDIVHVSFDKSMWYFVAILAIHKSGAAFSPMDPTHPIQRKQQIIEQTKAKVMIVSAGLATTASHLTKHTIELTAALCKTLSIDNEKLSAIKVSPDNLAYVLFTSGSTGVPKGFLMEHRSLCSAQNAIGTRVGLTPEARVLQFANFIFDFAIGEIFLAQWCGGCICVPSEKTRMNNISEFIRSARVNSGFLSPSFTQTLVPEDVPSLNLLILAGESVPRDLMVRWFGKVRLLNGWGPGETCIVSSIHEYKSLDDSPTTIGRPVGSYCWVVNPDDSRKLAPIGTIGEIMVQGPTVLREYLGAPEKNKALISSTPPEWSPNQHDQYLRRSFKSGDLARYNADGVLEFISRKDTQVKVRGLRIELEEIEHSISANLQGVSQVAVGVFKSHGATNLVAYISFSTAKLLSDDVANSSPFLDISSELAGKLTALVSQLKLLLPSYMVPAMFVPCSFMPINKSSKLDRNLLTRQTSELSIDRIRHYSLLDTVVKRGPETAMESRMTELWASVLELPTESISRDDNFLQIGGDSILAIRLVNMAREAGIEIEVQQIFDDPRLCMVASRAVAIDTVKDRNIELEPFDLLPKHLQEFDWETQALELCDLSDEEEIENAMPVTAFQEGLMSLSVKQPGSHIARWVYKLSKSTDVKKFRKAWGRTVRYCRNLRTRIITISNTTLQLVLVNDTEWEKTKGMDLNQFMAKHKNIKMTLGTRLNRWAMVESNGDNYFVLICHHATYDGWTMRLMLQTLTEAYNQVNGQVPKTFDYFIRYTESMDHDAARQYWLDQLRDARSASFPSMKRNYKSSSARVMQKTLNLSASSHSTITQATLVRAAWALLLSRYCATDSVCFGTSISGRQAPVHNISDISGPHVTTLPIHVRLDQGTSVAKYLQQVQNQSTKMIPYEQYGLQNILKLGPSIREACTFSSLLVIQPYENMAKVGSDSEALFTQHNYDEGESTMEDYFTYPLVVQALVSSSMLNLNITYDISELTEFQVTALVHQLEHVMDILCTETTKPLADLSFASPWDVEQALALNDIPEVTDATFHDLVSNQAQLNPDAVAIEAWDGSMTYQELDLSSGYLASHLLSRFGIQLDELIHVCFEKSLWYIVAILAINKAGGAWVPLDPSHPMKRQQDIVKQTGSRLILTSKLHSGLGSSLVAQAVEVTAGLMKSLSSNGLAPYAPANIATPSHACYALFTSGSTGTPKGFVIEHHAVCTKERLVAKHLGLTPRVKMLQFSSYVFDMSIGEIINPLIAGATVCVPSEEIRMNDLTPFIRSKQINWLYLTPSFARTIKPETVPSVELLVLAGEAVPRDVFEMWVGKVRLINGWGPAETVVLSTLHEWTSKDESPLTLGRPIGLLCYIVDPLDPHKLCPVGTMGEVMIQGPALLREYLADPKKTAESTVSELPSWAYRGNKSWNRFYKSGDICFQNAQGLLEFSSRKDTQVKIRGLRVELSEVEHQLQSILPGACQVAVDVHSAESGKCPCGVCLFQHGK</sequence>
<dbReference type="GO" id="GO:0043041">
    <property type="term" value="P:amino acid activation for nonribosomal peptide biosynthetic process"/>
    <property type="evidence" value="ECO:0007669"/>
    <property type="project" value="TreeGrafter"/>
</dbReference>
<dbReference type="FunFam" id="3.30.559.30:FF:000003">
    <property type="entry name" value="Nonribosomal peptide synthase SidD"/>
    <property type="match status" value="2"/>
</dbReference>
<dbReference type="InterPro" id="IPR000873">
    <property type="entry name" value="AMP-dep_synth/lig_dom"/>
</dbReference>
<dbReference type="PANTHER" id="PTHR45527">
    <property type="entry name" value="NONRIBOSOMAL PEPTIDE SYNTHETASE"/>
    <property type="match status" value="1"/>
</dbReference>
<evidence type="ECO:0000256" key="3">
    <source>
        <dbReference type="ARBA" id="ARBA00022598"/>
    </source>
</evidence>
<feature type="domain" description="Carrier" evidence="6">
    <location>
        <begin position="197"/>
        <end position="273"/>
    </location>
</feature>
<evidence type="ECO:0000313" key="8">
    <source>
        <dbReference type="Proteomes" id="UP000616885"/>
    </source>
</evidence>
<dbReference type="FunFam" id="3.30.300.30:FF:000015">
    <property type="entry name" value="Nonribosomal peptide synthase SidD"/>
    <property type="match status" value="2"/>
</dbReference>
<dbReference type="Pfam" id="PF00501">
    <property type="entry name" value="AMP-binding"/>
    <property type="match status" value="2"/>
</dbReference>
<dbReference type="GO" id="GO:0005737">
    <property type="term" value="C:cytoplasm"/>
    <property type="evidence" value="ECO:0007669"/>
    <property type="project" value="TreeGrafter"/>
</dbReference>
<evidence type="ECO:0000256" key="1">
    <source>
        <dbReference type="ARBA" id="ARBA00022450"/>
    </source>
</evidence>
<dbReference type="Gene3D" id="1.10.1200.10">
    <property type="entry name" value="ACP-like"/>
    <property type="match status" value="2"/>
</dbReference>
<reference evidence="7" key="1">
    <citation type="submission" date="2020-10" db="EMBL/GenBank/DDBJ databases">
        <title>High-Quality Genome Resource of Clonostachys rosea strain S41 by Oxford Nanopore Long-Read Sequencing.</title>
        <authorList>
            <person name="Wang H."/>
        </authorList>
    </citation>
    <scope>NUCLEOTIDE SEQUENCE</scope>
    <source>
        <strain evidence="7">S41</strain>
    </source>
</reference>
<dbReference type="Gene3D" id="3.30.559.30">
    <property type="entry name" value="Nonribosomal peptide synthetase, condensation domain"/>
    <property type="match status" value="2"/>
</dbReference>
<dbReference type="InterPro" id="IPR001242">
    <property type="entry name" value="Condensation_dom"/>
</dbReference>
<dbReference type="InterPro" id="IPR045851">
    <property type="entry name" value="AMP-bd_C_sf"/>
</dbReference>
<dbReference type="FunFam" id="1.10.1200.10:FF:000005">
    <property type="entry name" value="Nonribosomal peptide synthetase 1"/>
    <property type="match status" value="2"/>
</dbReference>
<keyword evidence="1" id="KW-0596">Phosphopantetheine</keyword>
<dbReference type="CDD" id="cd05918">
    <property type="entry name" value="A_NRPS_SidN3_like"/>
    <property type="match status" value="2"/>
</dbReference>
<keyword evidence="3" id="KW-0436">Ligase</keyword>
<proteinExistence type="inferred from homology"/>
<dbReference type="Gene3D" id="3.30.300.30">
    <property type="match status" value="3"/>
</dbReference>
<dbReference type="InterPro" id="IPR009081">
    <property type="entry name" value="PP-bd_ACP"/>
</dbReference>
<dbReference type="GO" id="GO:0044550">
    <property type="term" value="P:secondary metabolite biosynthetic process"/>
    <property type="evidence" value="ECO:0007669"/>
    <property type="project" value="TreeGrafter"/>
</dbReference>
<comment type="similarity">
    <text evidence="4">Belongs to the NRP synthetase family.</text>
</comment>
<dbReference type="PANTHER" id="PTHR45527:SF1">
    <property type="entry name" value="FATTY ACID SYNTHASE"/>
    <property type="match status" value="1"/>
</dbReference>
<evidence type="ECO:0000259" key="6">
    <source>
        <dbReference type="PROSITE" id="PS50075"/>
    </source>
</evidence>
<protein>
    <recommendedName>
        <fullName evidence="6">Carrier domain-containing protein</fullName>
    </recommendedName>
</protein>
<dbReference type="GO" id="GO:0016874">
    <property type="term" value="F:ligase activity"/>
    <property type="evidence" value="ECO:0007669"/>
    <property type="project" value="UniProtKB-KW"/>
</dbReference>
<dbReference type="Pfam" id="PF00668">
    <property type="entry name" value="Condensation"/>
    <property type="match status" value="2"/>
</dbReference>
<dbReference type="InterPro" id="IPR036736">
    <property type="entry name" value="ACP-like_sf"/>
</dbReference>
<feature type="compositionally biased region" description="Low complexity" evidence="5">
    <location>
        <begin position="499"/>
        <end position="515"/>
    </location>
</feature>
<dbReference type="PROSITE" id="PS00012">
    <property type="entry name" value="PHOSPHOPANTETHEINE"/>
    <property type="match status" value="1"/>
</dbReference>
<feature type="domain" description="Carrier" evidence="6">
    <location>
        <begin position="1287"/>
        <end position="1363"/>
    </location>
</feature>
<dbReference type="Proteomes" id="UP000616885">
    <property type="component" value="Unassembled WGS sequence"/>
</dbReference>
<dbReference type="Pfam" id="PF00550">
    <property type="entry name" value="PP-binding"/>
    <property type="match status" value="2"/>
</dbReference>
<dbReference type="SUPFAM" id="SSF52777">
    <property type="entry name" value="CoA-dependent acyltransferases"/>
    <property type="match status" value="4"/>
</dbReference>
<name>A0A8H7KBW1_BIOOC</name>
<comment type="caution">
    <text evidence="7">The sequence shown here is derived from an EMBL/GenBank/DDBJ whole genome shotgun (WGS) entry which is preliminary data.</text>
</comment>
<dbReference type="InterPro" id="IPR010071">
    <property type="entry name" value="AA_adenyl_dom"/>
</dbReference>
<accession>A0A8H7KBW1</accession>
<dbReference type="SUPFAM" id="SSF47336">
    <property type="entry name" value="ACP-like"/>
    <property type="match status" value="2"/>
</dbReference>
<feature type="region of interest" description="Disordered" evidence="5">
    <location>
        <begin position="493"/>
        <end position="515"/>
    </location>
</feature>
<dbReference type="NCBIfam" id="TIGR01733">
    <property type="entry name" value="AA-adenyl-dom"/>
    <property type="match status" value="2"/>
</dbReference>
<dbReference type="InterPro" id="IPR020845">
    <property type="entry name" value="AMP-binding_CS"/>
</dbReference>
<dbReference type="Gene3D" id="3.40.50.12780">
    <property type="entry name" value="N-terminal domain of ligase-like"/>
    <property type="match status" value="3"/>
</dbReference>
<dbReference type="PROSITE" id="PS50075">
    <property type="entry name" value="CARRIER"/>
    <property type="match status" value="2"/>
</dbReference>
<dbReference type="InterPro" id="IPR006162">
    <property type="entry name" value="Ppantetheine_attach_site"/>
</dbReference>
<keyword evidence="2" id="KW-0597">Phosphoprotein</keyword>
<gene>
    <name evidence="7" type="ORF">IM811_002853</name>
</gene>
<dbReference type="SUPFAM" id="SSF56801">
    <property type="entry name" value="Acetyl-CoA synthetase-like"/>
    <property type="match status" value="3"/>
</dbReference>
<dbReference type="InterPro" id="IPR042099">
    <property type="entry name" value="ANL_N_sf"/>
</dbReference>
<dbReference type="CDD" id="cd19545">
    <property type="entry name" value="FUM14_C_NRPS-like"/>
    <property type="match status" value="2"/>
</dbReference>
<evidence type="ECO:0000256" key="2">
    <source>
        <dbReference type="ARBA" id="ARBA00022553"/>
    </source>
</evidence>
<dbReference type="EMBL" id="JADCTT010000010">
    <property type="protein sequence ID" value="KAF9747519.1"/>
    <property type="molecule type" value="Genomic_DNA"/>
</dbReference>
<dbReference type="Gene3D" id="3.30.559.10">
    <property type="entry name" value="Chloramphenicol acetyltransferase-like domain"/>
    <property type="match status" value="2"/>
</dbReference>
<dbReference type="InterPro" id="IPR023213">
    <property type="entry name" value="CAT-like_dom_sf"/>
</dbReference>